<feature type="domain" description="UDENN FLCN/SMCR8-type" evidence="2">
    <location>
        <begin position="116"/>
        <end position="416"/>
    </location>
</feature>
<feature type="compositionally biased region" description="Low complexity" evidence="1">
    <location>
        <begin position="342"/>
        <end position="357"/>
    </location>
</feature>
<feature type="region of interest" description="Disordered" evidence="1">
    <location>
        <begin position="383"/>
        <end position="416"/>
    </location>
</feature>
<dbReference type="PROSITE" id="PS51834">
    <property type="entry name" value="DENN_FLCN_SMCR8"/>
    <property type="match status" value="1"/>
</dbReference>
<feature type="region of interest" description="Disordered" evidence="1">
    <location>
        <begin position="30"/>
        <end position="97"/>
    </location>
</feature>
<dbReference type="InterPro" id="IPR037521">
    <property type="entry name" value="FLCN/SMCR8_DENN"/>
</dbReference>
<sequence length="416" mass="45298">MNALCALLHFCDLHGPRTVFCTQAFHTPTLHVPDIPPTRSTPNSPPPSSSHLSRRVPHTPAADPPSSESSGTTRKQARQPPTGGPTPTATSSAGTSSCPACTAQIPFVTVDGKDGSPWTQEARGFYTKDDEDANVHYFGSRAPGDPQLYSAVRNACVRSLSIEFCPGRDGPVLFGDDANGYVLSYMFRLQDIQARGEMRFYSLIMLMTDRVYLVSCWPFLVRAFRSIAMNLQEKADIIFMKEKEAKERQQAMMMSGRRTSFAPTSPDQFLRNTRGNMSLRSLVDLLGIKDLFVQMHGQFSWVLKTAGQRRIEKVQQGRRARRRPGMEGDEYKHANPDDAGSKDSSQQSSLAPSMSSSTTFTSVSSVALSAELAAMTIMMAEEQRGAAKGDGTQMADDKTPNATPARSGGGVAVAAK</sequence>
<gene>
    <name evidence="3" type="ORF">BC936DRAFT_142974</name>
</gene>
<dbReference type="AlphaFoldDB" id="A0A432ZZJ2"/>
<keyword evidence="3" id="KW-0946">Virion</keyword>
<dbReference type="GO" id="GO:0005096">
    <property type="term" value="F:GTPase activator activity"/>
    <property type="evidence" value="ECO:0007669"/>
    <property type="project" value="InterPro"/>
</dbReference>
<dbReference type="GO" id="GO:0005829">
    <property type="term" value="C:cytosol"/>
    <property type="evidence" value="ECO:0007669"/>
    <property type="project" value="TreeGrafter"/>
</dbReference>
<dbReference type="EMBL" id="RBNI01024777">
    <property type="protein sequence ID" value="RUO95911.1"/>
    <property type="molecule type" value="Genomic_DNA"/>
</dbReference>
<protein>
    <submittedName>
        <fullName evidence="3">Vesicle coat protein</fullName>
    </submittedName>
</protein>
<evidence type="ECO:0000313" key="3">
    <source>
        <dbReference type="EMBL" id="RUO95911.1"/>
    </source>
</evidence>
<evidence type="ECO:0000256" key="1">
    <source>
        <dbReference type="SAM" id="MobiDB-lite"/>
    </source>
</evidence>
<dbReference type="PANTHER" id="PTHR31441:SF2">
    <property type="entry name" value="FOLLICULIN"/>
    <property type="match status" value="1"/>
</dbReference>
<dbReference type="GO" id="GO:1904263">
    <property type="term" value="P:positive regulation of TORC1 signaling"/>
    <property type="evidence" value="ECO:0007669"/>
    <property type="project" value="TreeGrafter"/>
</dbReference>
<dbReference type="GO" id="GO:0000122">
    <property type="term" value="P:negative regulation of transcription by RNA polymerase II"/>
    <property type="evidence" value="ECO:0007669"/>
    <property type="project" value="TreeGrafter"/>
</dbReference>
<evidence type="ECO:0000259" key="2">
    <source>
        <dbReference type="PROSITE" id="PS51834"/>
    </source>
</evidence>
<reference evidence="3 4" key="1">
    <citation type="journal article" date="2018" name="New Phytol.">
        <title>Phylogenomics of Endogonaceae and evolution of mycorrhizas within Mucoromycota.</title>
        <authorList>
            <person name="Chang Y."/>
            <person name="Desiro A."/>
            <person name="Na H."/>
            <person name="Sandor L."/>
            <person name="Lipzen A."/>
            <person name="Clum A."/>
            <person name="Barry K."/>
            <person name="Grigoriev I.V."/>
            <person name="Martin F.M."/>
            <person name="Stajich J.E."/>
            <person name="Smith M.E."/>
            <person name="Bonito G."/>
            <person name="Spatafora J.W."/>
        </authorList>
    </citation>
    <scope>NUCLEOTIDE SEQUENCE [LARGE SCALE GENOMIC DNA]</scope>
    <source>
        <strain evidence="3 4">GMNB39</strain>
    </source>
</reference>
<dbReference type="PANTHER" id="PTHR31441">
    <property type="entry name" value="FOLLICULIN FAMILY MEMBER"/>
    <property type="match status" value="1"/>
</dbReference>
<evidence type="ECO:0000313" key="4">
    <source>
        <dbReference type="Proteomes" id="UP000268093"/>
    </source>
</evidence>
<accession>A0A432ZZJ2</accession>
<feature type="region of interest" description="Disordered" evidence="1">
    <location>
        <begin position="310"/>
        <end position="357"/>
    </location>
</feature>
<proteinExistence type="predicted"/>
<feature type="compositionally biased region" description="Basic and acidic residues" evidence="1">
    <location>
        <begin position="324"/>
        <end position="341"/>
    </location>
</feature>
<dbReference type="Pfam" id="PF11704">
    <property type="entry name" value="Folliculin"/>
    <property type="match status" value="1"/>
</dbReference>
<comment type="caution">
    <text evidence="3">The sequence shown here is derived from an EMBL/GenBank/DDBJ whole genome shotgun (WGS) entry which is preliminary data.</text>
</comment>
<keyword evidence="3" id="KW-0167">Capsid protein</keyword>
<dbReference type="InterPro" id="IPR021713">
    <property type="entry name" value="Folliculin"/>
</dbReference>
<keyword evidence="4" id="KW-1185">Reference proteome</keyword>
<dbReference type="Proteomes" id="UP000268093">
    <property type="component" value="Unassembled WGS sequence"/>
</dbReference>
<feature type="compositionally biased region" description="Gly residues" evidence="1">
    <location>
        <begin position="407"/>
        <end position="416"/>
    </location>
</feature>
<dbReference type="InterPro" id="IPR037520">
    <property type="entry name" value="Folliculin/SMCR8_longin"/>
</dbReference>
<organism evidence="3 4">
    <name type="scientific">Jimgerdemannia flammicorona</name>
    <dbReference type="NCBI Taxonomy" id="994334"/>
    <lineage>
        <taxon>Eukaryota</taxon>
        <taxon>Fungi</taxon>
        <taxon>Fungi incertae sedis</taxon>
        <taxon>Mucoromycota</taxon>
        <taxon>Mucoromycotina</taxon>
        <taxon>Endogonomycetes</taxon>
        <taxon>Endogonales</taxon>
        <taxon>Endogonaceae</taxon>
        <taxon>Jimgerdemannia</taxon>
    </lineage>
</organism>
<feature type="compositionally biased region" description="Low complexity" evidence="1">
    <location>
        <begin position="85"/>
        <end position="97"/>
    </location>
</feature>
<dbReference type="OrthoDB" id="5599713at2759"/>
<name>A0A432ZZJ2_9FUNG</name>